<evidence type="ECO:0000256" key="6">
    <source>
        <dbReference type="RuleBase" id="RU361277"/>
    </source>
</evidence>
<dbReference type="InterPro" id="IPR013154">
    <property type="entry name" value="ADH-like_N"/>
</dbReference>
<dbReference type="RefSeq" id="WP_369221267.1">
    <property type="nucleotide sequence ID" value="NZ_CP163441.1"/>
</dbReference>
<organism evidence="8">
    <name type="scientific">Streptomyces sp. R39</name>
    <dbReference type="NCBI Taxonomy" id="3238631"/>
    <lineage>
        <taxon>Bacteria</taxon>
        <taxon>Bacillati</taxon>
        <taxon>Actinomycetota</taxon>
        <taxon>Actinomycetes</taxon>
        <taxon>Kitasatosporales</taxon>
        <taxon>Streptomycetaceae</taxon>
        <taxon>Streptomyces</taxon>
    </lineage>
</organism>
<evidence type="ECO:0000313" key="8">
    <source>
        <dbReference type="EMBL" id="XDQ41656.1"/>
    </source>
</evidence>
<evidence type="ECO:0000259" key="7">
    <source>
        <dbReference type="SMART" id="SM00829"/>
    </source>
</evidence>
<feature type="domain" description="Enoyl reductase (ER)" evidence="7">
    <location>
        <begin position="13"/>
        <end position="364"/>
    </location>
</feature>
<dbReference type="GO" id="GO:0016491">
    <property type="term" value="F:oxidoreductase activity"/>
    <property type="evidence" value="ECO:0007669"/>
    <property type="project" value="UniProtKB-KW"/>
</dbReference>
<dbReference type="PANTHER" id="PTHR43350:SF17">
    <property type="entry name" value="NAD-DEPENDENT ALCOHOL DEHYDROGENASE"/>
    <property type="match status" value="1"/>
</dbReference>
<dbReference type="PANTHER" id="PTHR43350">
    <property type="entry name" value="NAD-DEPENDENT ALCOHOL DEHYDROGENASE"/>
    <property type="match status" value="1"/>
</dbReference>
<keyword evidence="4 6" id="KW-0862">Zinc</keyword>
<dbReference type="PROSITE" id="PS00059">
    <property type="entry name" value="ADH_ZINC"/>
    <property type="match status" value="1"/>
</dbReference>
<dbReference type="Pfam" id="PF00107">
    <property type="entry name" value="ADH_zinc_N"/>
    <property type="match status" value="1"/>
</dbReference>
<gene>
    <name evidence="8" type="ORF">AB5J52_04845</name>
</gene>
<keyword evidence="5" id="KW-0560">Oxidoreductase</keyword>
<sequence length="368" mass="37933">MRIQAAVFDKQDGPFRIEPVELDGPGPGEVLVKIVASGVCHTDGLARHGDLPFPAPGVLGHEGAGVVTAVGDGVTSVREGDRVVIGWPWCGECRNCLDGEPRYCLELGELLVGGVRPGTRASAMSRPDGGALHAHFFGQSSFATHSLTRANSLVKVPDDVPLELLGPLACGLSTGAGAVLNTLRPRTGSSLVVYGVGSVGLAAVMAAVSSGATKIIAVDRHAARLELARELGATHAVDASAQDAVAAVHDICGGPADNALECTGVISVVRQAADSVGMLGTCALIGGAPAGAEFGLDHLTTLWGKRVVGVLGGGGRSTRLITALIDLYRQGRFPMDRLVSWFDFDQIEQALAASYAGDVIKPIVRMPE</sequence>
<dbReference type="InterPro" id="IPR036291">
    <property type="entry name" value="NAD(P)-bd_dom_sf"/>
</dbReference>
<dbReference type="InterPro" id="IPR011032">
    <property type="entry name" value="GroES-like_sf"/>
</dbReference>
<dbReference type="EMBL" id="CP163441">
    <property type="protein sequence ID" value="XDQ41656.1"/>
    <property type="molecule type" value="Genomic_DNA"/>
</dbReference>
<protein>
    <submittedName>
        <fullName evidence="8">NAD(P)-dependent alcohol dehydrogenase</fullName>
    </submittedName>
</protein>
<dbReference type="Gene3D" id="3.90.180.10">
    <property type="entry name" value="Medium-chain alcohol dehydrogenases, catalytic domain"/>
    <property type="match status" value="1"/>
</dbReference>
<accession>A0AB39QFW2</accession>
<dbReference type="InterPro" id="IPR002328">
    <property type="entry name" value="ADH_Zn_CS"/>
</dbReference>
<dbReference type="SUPFAM" id="SSF51735">
    <property type="entry name" value="NAD(P)-binding Rossmann-fold domains"/>
    <property type="match status" value="1"/>
</dbReference>
<name>A0AB39QFW2_9ACTN</name>
<reference evidence="8" key="1">
    <citation type="submission" date="2024-07" db="EMBL/GenBank/DDBJ databases">
        <authorList>
            <person name="Yu S.T."/>
        </authorList>
    </citation>
    <scope>NUCLEOTIDE SEQUENCE</scope>
    <source>
        <strain evidence="8">R39</strain>
    </source>
</reference>
<evidence type="ECO:0000256" key="1">
    <source>
        <dbReference type="ARBA" id="ARBA00001947"/>
    </source>
</evidence>
<dbReference type="FunFam" id="3.40.50.720:FF:000003">
    <property type="entry name" value="S-(hydroxymethyl)glutathione dehydrogenase"/>
    <property type="match status" value="1"/>
</dbReference>
<proteinExistence type="inferred from homology"/>
<dbReference type="SMART" id="SM00829">
    <property type="entry name" value="PKS_ER"/>
    <property type="match status" value="1"/>
</dbReference>
<dbReference type="InterPro" id="IPR020843">
    <property type="entry name" value="ER"/>
</dbReference>
<dbReference type="CDD" id="cd08278">
    <property type="entry name" value="benzyl_alcohol_DH"/>
    <property type="match status" value="1"/>
</dbReference>
<dbReference type="InterPro" id="IPR013149">
    <property type="entry name" value="ADH-like_C"/>
</dbReference>
<comment type="cofactor">
    <cofactor evidence="1 6">
        <name>Zn(2+)</name>
        <dbReference type="ChEBI" id="CHEBI:29105"/>
    </cofactor>
</comment>
<dbReference type="Gene3D" id="3.40.50.720">
    <property type="entry name" value="NAD(P)-binding Rossmann-like Domain"/>
    <property type="match status" value="1"/>
</dbReference>
<dbReference type="GO" id="GO:0008270">
    <property type="term" value="F:zinc ion binding"/>
    <property type="evidence" value="ECO:0007669"/>
    <property type="project" value="InterPro"/>
</dbReference>
<evidence type="ECO:0000256" key="4">
    <source>
        <dbReference type="ARBA" id="ARBA00022833"/>
    </source>
</evidence>
<evidence type="ECO:0000256" key="5">
    <source>
        <dbReference type="ARBA" id="ARBA00023002"/>
    </source>
</evidence>
<dbReference type="Pfam" id="PF08240">
    <property type="entry name" value="ADH_N"/>
    <property type="match status" value="1"/>
</dbReference>
<dbReference type="AlphaFoldDB" id="A0AB39QFW2"/>
<keyword evidence="3 6" id="KW-0479">Metal-binding</keyword>
<dbReference type="SUPFAM" id="SSF50129">
    <property type="entry name" value="GroES-like"/>
    <property type="match status" value="1"/>
</dbReference>
<comment type="similarity">
    <text evidence="2 6">Belongs to the zinc-containing alcohol dehydrogenase family.</text>
</comment>
<evidence type="ECO:0000256" key="2">
    <source>
        <dbReference type="ARBA" id="ARBA00008072"/>
    </source>
</evidence>
<evidence type="ECO:0000256" key="3">
    <source>
        <dbReference type="ARBA" id="ARBA00022723"/>
    </source>
</evidence>